<dbReference type="InterPro" id="IPR037066">
    <property type="entry name" value="Plug_dom_sf"/>
</dbReference>
<dbReference type="Pfam" id="PF07715">
    <property type="entry name" value="Plug"/>
    <property type="match status" value="1"/>
</dbReference>
<dbReference type="AlphaFoldDB" id="A0A1H7QR19"/>
<evidence type="ECO:0000256" key="3">
    <source>
        <dbReference type="ARBA" id="ARBA00023237"/>
    </source>
</evidence>
<dbReference type="GO" id="GO:0009279">
    <property type="term" value="C:cell outer membrane"/>
    <property type="evidence" value="ECO:0007669"/>
    <property type="project" value="UniProtKB-SubCell"/>
</dbReference>
<dbReference type="Gene3D" id="2.170.130.10">
    <property type="entry name" value="TonB-dependent receptor, plug domain"/>
    <property type="match status" value="1"/>
</dbReference>
<dbReference type="RefSeq" id="WP_093325082.1">
    <property type="nucleotide sequence ID" value="NZ_FOAF01000002.1"/>
</dbReference>
<dbReference type="Proteomes" id="UP000199421">
    <property type="component" value="Unassembled WGS sequence"/>
</dbReference>
<reference evidence="6" key="1">
    <citation type="submission" date="2016-10" db="EMBL/GenBank/DDBJ databases">
        <authorList>
            <person name="Varghese N."/>
            <person name="Submissions S."/>
        </authorList>
    </citation>
    <scope>NUCLEOTIDE SEQUENCE [LARGE SCALE GENOMIC DNA]</scope>
    <source>
        <strain evidence="6">DSM 18733</strain>
    </source>
</reference>
<accession>A0A1H7QR19</accession>
<evidence type="ECO:0000313" key="5">
    <source>
        <dbReference type="EMBL" id="SEL50426.1"/>
    </source>
</evidence>
<evidence type="ECO:0000313" key="6">
    <source>
        <dbReference type="Proteomes" id="UP000199421"/>
    </source>
</evidence>
<dbReference type="OrthoDB" id="9768177at2"/>
<dbReference type="PROSITE" id="PS51257">
    <property type="entry name" value="PROKAR_LIPOPROTEIN"/>
    <property type="match status" value="1"/>
</dbReference>
<evidence type="ECO:0000259" key="4">
    <source>
        <dbReference type="Pfam" id="PF07715"/>
    </source>
</evidence>
<sequence>MPKKLHVGWLYQMLAIFSCSLAMIFDKAYGEPLYAGPPDLAILMQDSIVQDSTALDSAKIDTVYEVKLPLPLKKVGRPAQNLDATVDDLARFPAVSLQQYLKGQAAGLYVQEPNGEPGSVQSMLIRGASMPLLSARELYQNQPLIVLDGVQLIGEHPFAYDIQQYDFNRIGTATNLLTNIDMANIASVEVLKDLPAVAIYGPRGANGVILLKTKQAGNRRAISFNAYTGLVQRPTVATMNGDYENSFRQQFYDRYTPAGRYTEDDVYPLYLSDSLNADYYGPSNWTDSYYRNALIYAVNASIAGGTDRANFRFALGNLKNKGVADNTGLDRYSASFTLNMKPIKWMTFSAMFNGNRIERQRNRNLRDRFALMNYIPDLSAPLAPNKESYDRYLKNFENSFDDNNSNIVEGFAGLLFDFGPLTFSTKFSVDYNEGYRDLFYPRTLLENNSFASNYYGYSQRIQFDNLLTYKVPLNGLHDLSLEAGQFVQWDTYKYNYAYAYRGVNDFIKLNLLESDPGKDEYLTPLAFPRELVYKFLDRTKHNLLAFYGRANYSFDEKYKVSLLLRGDASSNAQPTNRWLFTPVLAAEWNIKEDLMTQQDFFDVFNLRAGAGRTGRINAFDNFAQGPQYTAEVGFTGNVTTPGYNGFAVLTRPYSSGWIGYDLPWAYSDQLNLGLDLGFLQNRIKLQLDGYIRQDKNMMLAIPAYAEYGYNYAQQSGMEVHNSGLDIGIQATIIPTDRPFSWTTRLNVNLNKNKLNALPGGLDEIVLGNRKLEVGKPIDQYWLFQNEGIYLADDEVPLVNGQPMKFNGTALKAGDPKWVDTNNDQVISSEDKTLVGNMLPKVAGGFTNQFFYQKWSLTADLYFNLGRKILNQEMANRFDFINREGTNTMDAVKEITFWEKRGDYSKYPLYNPWSTVIPYRAEQDLFLENGAFLKMRTLSLSYDMSEWLNKRTAVVKKLRVYVSGHNLFTLTPYTGQDPELVNYTGYDTGYGLPIPRTYTLGVQVDL</sequence>
<dbReference type="Gene3D" id="2.40.170.20">
    <property type="entry name" value="TonB-dependent receptor, beta-barrel domain"/>
    <property type="match status" value="1"/>
</dbReference>
<dbReference type="InterPro" id="IPR023996">
    <property type="entry name" value="TonB-dep_OMP_SusC/RagA"/>
</dbReference>
<dbReference type="InterPro" id="IPR036942">
    <property type="entry name" value="Beta-barrel_TonB_sf"/>
</dbReference>
<evidence type="ECO:0000256" key="2">
    <source>
        <dbReference type="ARBA" id="ARBA00023136"/>
    </source>
</evidence>
<proteinExistence type="predicted"/>
<gene>
    <name evidence="5" type="ORF">SAMN05661044_02693</name>
</gene>
<dbReference type="EMBL" id="FOAF01000002">
    <property type="protein sequence ID" value="SEL50426.1"/>
    <property type="molecule type" value="Genomic_DNA"/>
</dbReference>
<keyword evidence="2" id="KW-0472">Membrane</keyword>
<name>A0A1H7QR19_OLID1</name>
<dbReference type="NCBIfam" id="TIGR04056">
    <property type="entry name" value="OMP_RagA_SusC"/>
    <property type="match status" value="1"/>
</dbReference>
<comment type="subcellular location">
    <subcellularLocation>
        <location evidence="1">Cell outer membrane</location>
    </subcellularLocation>
</comment>
<dbReference type="InterPro" id="IPR012910">
    <property type="entry name" value="Plug_dom"/>
</dbReference>
<dbReference type="STRING" id="407022.SAMN05661044_02693"/>
<organism evidence="5 6">
    <name type="scientific">Olivibacter domesticus</name>
    <name type="common">Pseudosphingobacterium domesticum</name>
    <dbReference type="NCBI Taxonomy" id="407022"/>
    <lineage>
        <taxon>Bacteria</taxon>
        <taxon>Pseudomonadati</taxon>
        <taxon>Bacteroidota</taxon>
        <taxon>Sphingobacteriia</taxon>
        <taxon>Sphingobacteriales</taxon>
        <taxon>Sphingobacteriaceae</taxon>
        <taxon>Olivibacter</taxon>
    </lineage>
</organism>
<evidence type="ECO:0000256" key="1">
    <source>
        <dbReference type="ARBA" id="ARBA00004442"/>
    </source>
</evidence>
<dbReference type="SUPFAM" id="SSF56935">
    <property type="entry name" value="Porins"/>
    <property type="match status" value="1"/>
</dbReference>
<protein>
    <submittedName>
        <fullName evidence="5">TonB-linked outer membrane protein, SusC/RagA family</fullName>
    </submittedName>
</protein>
<feature type="domain" description="TonB-dependent receptor plug" evidence="4">
    <location>
        <begin position="85"/>
        <end position="208"/>
    </location>
</feature>
<keyword evidence="6" id="KW-1185">Reference proteome</keyword>
<keyword evidence="3" id="KW-0998">Cell outer membrane</keyword>